<feature type="coiled-coil region" evidence="1">
    <location>
        <begin position="2595"/>
        <end position="2678"/>
    </location>
</feature>
<feature type="coiled-coil region" evidence="1">
    <location>
        <begin position="2423"/>
        <end position="2506"/>
    </location>
</feature>
<feature type="compositionally biased region" description="Polar residues" evidence="2">
    <location>
        <begin position="827"/>
        <end position="847"/>
    </location>
</feature>
<feature type="region of interest" description="Disordered" evidence="2">
    <location>
        <begin position="827"/>
        <end position="854"/>
    </location>
</feature>
<dbReference type="Proteomes" id="UP001530377">
    <property type="component" value="Unassembled WGS sequence"/>
</dbReference>
<evidence type="ECO:0000256" key="1">
    <source>
        <dbReference type="SAM" id="Coils"/>
    </source>
</evidence>
<feature type="coiled-coil region" evidence="1">
    <location>
        <begin position="3892"/>
        <end position="3919"/>
    </location>
</feature>
<dbReference type="PANTHER" id="PTHR43941:SF1">
    <property type="entry name" value="STRUCTURAL MAINTENANCE OF CHROMOSOMES PROTEIN 2"/>
    <property type="match status" value="1"/>
</dbReference>
<feature type="coiled-coil region" evidence="1">
    <location>
        <begin position="3573"/>
        <end position="3635"/>
    </location>
</feature>
<feature type="compositionally biased region" description="Low complexity" evidence="2">
    <location>
        <begin position="98"/>
        <end position="107"/>
    </location>
</feature>
<feature type="coiled-coil region" evidence="1">
    <location>
        <begin position="1735"/>
        <end position="1818"/>
    </location>
</feature>
<feature type="coiled-coil region" evidence="1">
    <location>
        <begin position="3455"/>
        <end position="3514"/>
    </location>
</feature>
<feature type="region of interest" description="Disordered" evidence="2">
    <location>
        <begin position="433"/>
        <end position="462"/>
    </location>
</feature>
<accession>A0ABD3R805</accession>
<evidence type="ECO:0000256" key="2">
    <source>
        <dbReference type="SAM" id="MobiDB-lite"/>
    </source>
</evidence>
<feature type="coiled-coil region" evidence="1">
    <location>
        <begin position="3306"/>
        <end position="3333"/>
    </location>
</feature>
<dbReference type="PANTHER" id="PTHR43941">
    <property type="entry name" value="STRUCTURAL MAINTENANCE OF CHROMOSOMES PROTEIN 2"/>
    <property type="match status" value="1"/>
</dbReference>
<name>A0ABD3R805_9STRA</name>
<feature type="coiled-coil region" evidence="1">
    <location>
        <begin position="2079"/>
        <end position="2162"/>
    </location>
</feature>
<feature type="coiled-coil region" evidence="1">
    <location>
        <begin position="2767"/>
        <end position="2850"/>
    </location>
</feature>
<feature type="region of interest" description="Disordered" evidence="2">
    <location>
        <begin position="207"/>
        <end position="232"/>
    </location>
</feature>
<organism evidence="3 4">
    <name type="scientific">Cyclostephanos tholiformis</name>
    <dbReference type="NCBI Taxonomy" id="382380"/>
    <lineage>
        <taxon>Eukaryota</taxon>
        <taxon>Sar</taxon>
        <taxon>Stramenopiles</taxon>
        <taxon>Ochrophyta</taxon>
        <taxon>Bacillariophyta</taxon>
        <taxon>Coscinodiscophyceae</taxon>
        <taxon>Thalassiosirophycidae</taxon>
        <taxon>Stephanodiscales</taxon>
        <taxon>Stephanodiscaceae</taxon>
        <taxon>Cyclostephanos</taxon>
    </lineage>
</organism>
<keyword evidence="4" id="KW-1185">Reference proteome</keyword>
<feature type="coiled-coil region" evidence="1">
    <location>
        <begin position="1391"/>
        <end position="1474"/>
    </location>
</feature>
<comment type="caution">
    <text evidence="3">The sequence shown here is derived from an EMBL/GenBank/DDBJ whole genome shotgun (WGS) entry which is preliminary data.</text>
</comment>
<feature type="coiled-coil region" evidence="1">
    <location>
        <begin position="2251"/>
        <end position="2334"/>
    </location>
</feature>
<feature type="coiled-coil region" evidence="1">
    <location>
        <begin position="2939"/>
        <end position="3022"/>
    </location>
</feature>
<feature type="coiled-coil region" evidence="1">
    <location>
        <begin position="1907"/>
        <end position="1990"/>
    </location>
</feature>
<evidence type="ECO:0000313" key="4">
    <source>
        <dbReference type="Proteomes" id="UP001530377"/>
    </source>
</evidence>
<feature type="compositionally biased region" description="Polar residues" evidence="2">
    <location>
        <begin position="1"/>
        <end position="15"/>
    </location>
</feature>
<dbReference type="EMBL" id="JALLPB020000459">
    <property type="protein sequence ID" value="KAL3808928.1"/>
    <property type="molecule type" value="Genomic_DNA"/>
</dbReference>
<feature type="compositionally biased region" description="Low complexity" evidence="2">
    <location>
        <begin position="32"/>
        <end position="44"/>
    </location>
</feature>
<feature type="coiled-coil region" evidence="1">
    <location>
        <begin position="1111"/>
        <end position="1173"/>
    </location>
</feature>
<reference evidence="3 4" key="1">
    <citation type="submission" date="2024-10" db="EMBL/GenBank/DDBJ databases">
        <title>Updated reference genomes for cyclostephanoid diatoms.</title>
        <authorList>
            <person name="Roberts W.R."/>
            <person name="Alverson A.J."/>
        </authorList>
    </citation>
    <scope>NUCLEOTIDE SEQUENCE [LARGE SCALE GENOMIC DNA]</scope>
    <source>
        <strain evidence="3 4">AJA228-03</strain>
    </source>
</reference>
<feature type="coiled-coil region" evidence="1">
    <location>
        <begin position="1283"/>
        <end position="1324"/>
    </location>
</feature>
<feature type="coiled-coil region" evidence="1">
    <location>
        <begin position="1563"/>
        <end position="1646"/>
    </location>
</feature>
<proteinExistence type="predicted"/>
<gene>
    <name evidence="3" type="ORF">ACHAXA_004696</name>
</gene>
<feature type="coiled-coil region" evidence="1">
    <location>
        <begin position="3111"/>
        <end position="3194"/>
    </location>
</feature>
<evidence type="ECO:0000313" key="3">
    <source>
        <dbReference type="EMBL" id="KAL3808928.1"/>
    </source>
</evidence>
<keyword evidence="1" id="KW-0175">Coiled coil</keyword>
<sequence>MDKQSSGILMQTPSKSGRAFGTRLSANSPLPLQSQREQQKLLQQHPSLSKSAKKKRLESISETATSGKKKKETRLQSQQDSGNHAVAERNSGASAYKPTPTTTATTTSIDRGGIRSTAATTPASTLQAAVATPLSTPGSGAVQRGKNLMHHFNCSSPSIDNDYHEVVAGRRMRDFSSPGKGGDGLGEKDVPATTAIAASSSSSASSSWKEFTRHSHWQGDNVGDGGKGFTTPLSTYHQSTNVGISTKSGLETSFSSSLLFSHSKATSDDAAVVTNSLLYPPTEQHLKKIATTKSSSTSSKKNLFTSSQSYSSLRWPTASSSLPCIASLSGLSISSANVGAESAVTSSPSAEEEATVLLMSDLTSKIPSELSIGPSEYAIQFPAGQKSLHLEFEPVTQMSGRMTGCGIAKILPEFFEKLKSNAIRYLREPLSRDSSGNSVSVNDDRGGGIKVGKGRSAANEEPSESMIQVNDLVVSINGISVLSRKYDIIMELLHHEQFHNDDRIIVFRSIEKLWRSRSNSYSHQFSSRTMRHLRTGKRIATALNDDVMLTEDGSELLLRTWVETPTQVSVARNRKNRFVDGGEGENVTSTDEMAVNEELAAAFTPSSQTNTSINGTKPPPIINSTIRMPALGSSSVTLGGVDDIVTVVGSQSFPFSPSNVKRILQSRPISGGSDGGRIAYFSPLTTKSSAVFNMKKRSLCKSSSGQQHQTLDVRLGDHKHGNGYNTSPSSSSHMMERIGKALMGKEIPGDMGADFEHSLRLKKAVIEEIKYAYFLLLIGEARQRSVDTRQDRKSSELASKDVLNQSHHQEVAAVVKVVGSATATESSSLNGQTINLSPDLTDSFNESKGQERNFRDSQARISDFISRSATERASGCVCDAEQVCALKERVSSEEQKAFDCKKNHAAIVTNLEQRISAIETERDDARLELEKVRLVMVRAKSSADAILTAMDEERSSFQRGETTLVKKVCSLDELVTVKVEKAADSRKSLIVVESDREVELLEPARERLAQPVLVTELAICQVKSSQGDAIHAEHISDLKERLGSDREEAFRELKERQLVLSGAESISDQLNVKIDSVLNDAVTMSLSSKLHDELRSLYATKIKNSQLLTEIEKHIVRYKVMESEKKNFEDKLERVTSEKEVAEGQLRDLNEKLERLAEQVVMLSEEKNELEMRVGKTTADLYKAEETVEQQRLHFHQYGGSCKEMIRSLEKRLEIEVEKLNVAESEALQSKELYFDLQRDFLSLTNSETELKDQLNSSEGYIQQFKNERKLNEVSGESIEIERTELIKRIRSLELENSEEKALKSEAKREVQSLTSALKSARLKCEIESRLTEKETMTNLLKSEIDVLKERERDLTGRLELSEECNATSRNELQTKLAEFKADSVENKALIADLQSKLDSADRSLVEANINIQSLEQDCSCWKKQVNDLELLLTNADQDNSQQKDEVQSLTIELTGLRREKDLLTDDMKSKETEILMLNDRMGDLSNQLDTVSRLKSEIESRLTEKETMTNLLKSEIDVLKERERDLTGRLELSEECNATSRNELQTKLAEFKADSVENKALIADLQSKLDSADRSLVEANINIQSLEQDCSCWKKQVNDLELLLTNADQDNSQQKDEVQSLTIELTGLRREKDLLTDDMKSKETEILMLNDRMGDLSNQLDTVSRLKSEIESRLTEKETMTNLLKSEIDVLKERERDLTGRLELSEECNATSRNELQTKLAEFKADSVENKALIADLQSKLDSADRSLVEANINIQSLEQDCSCWKKQVNDLELLLTNADQDNSQQKDEVQSLTIELTGLRREKDLLTDDMKSKETEILMLNDRMGDLSNQLDTVSRLKSEIESRLTEKETMTNLLKSEIDVLKERERDLTGRLELSEECNATSRNELQTKLAEFKADSVENKALIADLQSKLDSADRSLVEANINIQSLEQDCSCWKKQVNDLELLLTNADQDNSQQKDEVQSLTIELTGLRREKDLLTDDMKSKETEILMLNDRMGDLSNQLDTVSRLKSEIESRLTEKETMTNLLKSEIDVLKERERDLTGRLELSEECNATSRNELQTKLAEFKADSVENKALIADLQSKLDSADRSLVEANINIQSLEQDCSCWKKQVNDLELLLTNADQDNSQQKDEVRSLTIELTGLRREKDLLTDDMKSKETEILMLNDRMGDLSNQLDTVSRLKSEIESRLTEKETMTNLLKSEIDVLKERERDLTGRLELSEECNATSRNELQTKLAEFKADSVENKALIADLQSKLDSADRSLVEANINIQSLEQDCSCWKKQVNDLELLLTNADQDNSQQKDEVQSLTIELTGLRREKDLLTDDMKSKETEILMLNDRMGDLSNQLDTVSRLKSEIESRLTEKETMTNLLKSEIDVLKERERDLTGRLELSEECNATSRNELQTKLAEFKADSVENKALIADLQSKLDSADRSLVEANINIQSLEQDCSCWKKQVNDLELLLTNADQDNSQQKDEVQSLTIELTGLRREKDLLTDDMKSKETEILMLNDRMGDLSNQLDTVSRLKSEIESRLTEKETMTNLLKSEIDVLKERERDLTGRLELSEECNATSRNELQTKLAEFKADSVENKALIADLQSKLDSADRSLVEANINIQSLEQDCSCWKKQVNDLELLLTNADQDNSQQKDEVRSLTIELTGLRREKDLLTDDMKSKETEILMLNDRMGDLSNQLDTVSRLKSEIESRLTEKETMTNLLKSEIDVLKERERDLTGRLELSEECNATSRNELQTKLAEFKADSVENKALIADLQSKLDSADRSLVEANINIQSLEQDCSCWKKQVNDLELLLTNADQDNSQQKDEVQSLTIELTGLRREKDLLTDDMKSKETEILMLNDRMGDLSNQLDTVSRLKSEIESRLTEKETMTNLLKSEIDVLKERERDLTGRLELSEECNATSRNELQTKLAEFKADSVENKALIADLQSKLDSADRSLVEANINIQSLEQDCSCWKKQVNDLELLLTNADQDNSQQKDEVQSLTIELTGLRREKDLLTDDMKSKETEILMLNDRMGDLSNQLDTVSRLKSEIESRLTEKETMTNLLKSEIDVLKERERDLTGRLELSEECNATSRNELQTKLAEFKADSVENKALIADLQSKLDSADRSLVEANINIQSLEQDCSCWKKQVNDLELLLTNADQDNSQQKDEVRSLTIELTGLRREKDLLTDDMKSKETEILMLNDRMGDLSNQLDTVSRLKSEIESRLTEKETMTNLLKSEIHYCGQTSEVLTNENSHTTIISSLKMKDAEIHSLRSQLREMKTIFEDLNIGFRKAEAQCQSLIDSHKVRVDELLSRNNELTASVENLSAHVKSIEAKSRRDKLSHEVTQSQLLNDIRDLRNSVSGKSIKYTHLANKLNDKNSEFLNVVSENECGFETMTLAVKSMEQEICHLTNELSSANQAISLLQSERSATEICLTADLENARKPFEEEREHMNGRIKGLQKELTDSMEALRQQRERIAKIEGIHASDMVLWRLKLSEANQTERDLRERINELTHLLKDRQMVIDSLAVAKREHKESLSEIATSHQSNIERIYSAHDRKIKELQLTFTADRDASERKVELAINKLSQETKQLNEELARKDKETKALTSIQSVIESENEKMKLKIQQQQDLLSQLRYNYENKMKKMQESLEIATTNLAHEKSSHESKILSLQDMIDEKCLLNRSLVARLEVESILRKRDDKFDKIFETVGIMKNACDEYCAVDSSQNSETDEMRITLKSCEKMITLLSVDLSLAQDEIVSLKAEIECAKEIGQSKIMFLREEYSEKLSALVENIMSEKASAESDRRSFQYALHQLAICIAHEDQDLPIEALPKMTALLKPFSESYQQKVEHIFSLQSGLQNLNKNENHLNDTSDLGFSSPPGSVTDILPATTQRQDAQSTEIAKLEEQCLRMKEELRKFGDIQNELKAKQDYVTMLKESKIRLEVKCEILKKENDDIHHRFADLEKSCKILRQQKLTSESLRNEVVTAVNKLADIVTGYCAELEGFPNILSSRQSWSENMNFVVRFIAHISKMNQKYLLEIEHMRESTRLTHPAPISGQILIEASTSNAKESKASAVLMNLASQHCDILEDIKSMKNSIAIVMSSPKLLTPVKHGRQNEGHAKMINDCDEDLYSDLLRAHEQLESLSAKIELFQKDQIHWKEWEAYFKRRISELEQENQIMKSAPSDLSKSKMKETGAVLIFKFQHRYNQMVVQRAFQSWSTQARMFRGVCIAKQVAKELAKTRKTVLILKTHFNSESHPTI</sequence>
<feature type="coiled-coil region" evidence="1">
    <location>
        <begin position="908"/>
        <end position="935"/>
    </location>
</feature>
<dbReference type="SUPFAM" id="SSF57997">
    <property type="entry name" value="Tropomyosin"/>
    <property type="match status" value="4"/>
</dbReference>
<protein>
    <recommendedName>
        <fullName evidence="5">PDZ domain-containing protein</fullName>
    </recommendedName>
</protein>
<feature type="region of interest" description="Disordered" evidence="2">
    <location>
        <begin position="1"/>
        <end position="114"/>
    </location>
</feature>
<evidence type="ECO:0008006" key="5">
    <source>
        <dbReference type="Google" id="ProtNLM"/>
    </source>
</evidence>